<accession>A0ABD1HS95</accession>
<protein>
    <submittedName>
        <fullName evidence="4">Pectinesterase inhibitor 6</fullName>
    </submittedName>
</protein>
<dbReference type="NCBIfam" id="TIGR01614">
    <property type="entry name" value="PME_inhib"/>
    <property type="match status" value="1"/>
</dbReference>
<dbReference type="InterPro" id="IPR006501">
    <property type="entry name" value="Pectinesterase_inhib_dom"/>
</dbReference>
<dbReference type="SMART" id="SM00856">
    <property type="entry name" value="PMEI"/>
    <property type="match status" value="1"/>
</dbReference>
<reference evidence="4 5" key="1">
    <citation type="submission" date="2024-06" db="EMBL/GenBank/DDBJ databases">
        <title>A chromosome level genome sequence of Diviner's sage (Salvia divinorum).</title>
        <authorList>
            <person name="Ford S.A."/>
            <person name="Ro D.-K."/>
            <person name="Ness R.W."/>
            <person name="Phillips M.A."/>
        </authorList>
    </citation>
    <scope>NUCLEOTIDE SEQUENCE [LARGE SCALE GENOMIC DNA]</scope>
    <source>
        <strain evidence="4">SAF-2024a</strain>
        <tissue evidence="4">Leaf</tissue>
    </source>
</reference>
<evidence type="ECO:0000313" key="5">
    <source>
        <dbReference type="Proteomes" id="UP001567538"/>
    </source>
</evidence>
<evidence type="ECO:0000256" key="1">
    <source>
        <dbReference type="ARBA" id="ARBA00022729"/>
    </source>
</evidence>
<proteinExistence type="predicted"/>
<gene>
    <name evidence="4" type="ORF">AAHA92_08868</name>
</gene>
<sequence>MMAKVKFASPIFLLLMLVMMPCFFPALGNDYVEDACSVTRYPDLCVRSLAPFSSTAKDSPSRWARAGVSVTIGEVKRVAKYLAAWKSKRYKNVLSDCVECFQETLDNLYKSLGVLRNLSPSEFSDQVGDVTTWLSAALTDEGTYLDGFEERDRGKRVASLVNRVNNATYVTSNALALVNKLATTGPGCLVND</sequence>
<keyword evidence="5" id="KW-1185">Reference proteome</keyword>
<dbReference type="Proteomes" id="UP001567538">
    <property type="component" value="Unassembled WGS sequence"/>
</dbReference>
<feature type="domain" description="Pectinesterase inhibitor" evidence="3">
    <location>
        <begin position="27"/>
        <end position="177"/>
    </location>
</feature>
<dbReference type="PANTHER" id="PTHR31080">
    <property type="entry name" value="PECTINESTERASE INHIBITOR-LIKE"/>
    <property type="match status" value="1"/>
</dbReference>
<dbReference type="InterPro" id="IPR035513">
    <property type="entry name" value="Invertase/methylesterase_inhib"/>
</dbReference>
<keyword evidence="1 2" id="KW-0732">Signal</keyword>
<evidence type="ECO:0000313" key="4">
    <source>
        <dbReference type="EMBL" id="KAL1558393.1"/>
    </source>
</evidence>
<feature type="signal peptide" evidence="2">
    <location>
        <begin position="1"/>
        <end position="28"/>
    </location>
</feature>
<dbReference type="Pfam" id="PF04043">
    <property type="entry name" value="PMEI"/>
    <property type="match status" value="1"/>
</dbReference>
<dbReference type="EMBL" id="JBEAFC010000004">
    <property type="protein sequence ID" value="KAL1558393.1"/>
    <property type="molecule type" value="Genomic_DNA"/>
</dbReference>
<dbReference type="Gene3D" id="1.20.140.40">
    <property type="entry name" value="Invertase/pectin methylesterase inhibitor family protein"/>
    <property type="match status" value="1"/>
</dbReference>
<name>A0ABD1HS95_SALDI</name>
<dbReference type="CDD" id="cd15798">
    <property type="entry name" value="PMEI-like_3"/>
    <property type="match status" value="1"/>
</dbReference>
<dbReference type="InterPro" id="IPR051955">
    <property type="entry name" value="PME_Inhibitor"/>
</dbReference>
<dbReference type="AlphaFoldDB" id="A0ABD1HS95"/>
<dbReference type="PANTHER" id="PTHR31080:SF158">
    <property type="entry name" value="PLANT INVERTASE_PECTIN METHYLESTERASE INHIBITOR SUPERFAMILY PROTEIN"/>
    <property type="match status" value="1"/>
</dbReference>
<dbReference type="SUPFAM" id="SSF101148">
    <property type="entry name" value="Plant invertase/pectin methylesterase inhibitor"/>
    <property type="match status" value="1"/>
</dbReference>
<comment type="caution">
    <text evidence="4">The sequence shown here is derived from an EMBL/GenBank/DDBJ whole genome shotgun (WGS) entry which is preliminary data.</text>
</comment>
<evidence type="ECO:0000256" key="2">
    <source>
        <dbReference type="SAM" id="SignalP"/>
    </source>
</evidence>
<organism evidence="4 5">
    <name type="scientific">Salvia divinorum</name>
    <name type="common">Maria pastora</name>
    <name type="synonym">Diviner's sage</name>
    <dbReference type="NCBI Taxonomy" id="28513"/>
    <lineage>
        <taxon>Eukaryota</taxon>
        <taxon>Viridiplantae</taxon>
        <taxon>Streptophyta</taxon>
        <taxon>Embryophyta</taxon>
        <taxon>Tracheophyta</taxon>
        <taxon>Spermatophyta</taxon>
        <taxon>Magnoliopsida</taxon>
        <taxon>eudicotyledons</taxon>
        <taxon>Gunneridae</taxon>
        <taxon>Pentapetalae</taxon>
        <taxon>asterids</taxon>
        <taxon>lamiids</taxon>
        <taxon>Lamiales</taxon>
        <taxon>Lamiaceae</taxon>
        <taxon>Nepetoideae</taxon>
        <taxon>Mentheae</taxon>
        <taxon>Salviinae</taxon>
        <taxon>Salvia</taxon>
        <taxon>Salvia subgen. Calosphace</taxon>
    </lineage>
</organism>
<evidence type="ECO:0000259" key="3">
    <source>
        <dbReference type="SMART" id="SM00856"/>
    </source>
</evidence>
<feature type="chain" id="PRO_5044805161" evidence="2">
    <location>
        <begin position="29"/>
        <end position="192"/>
    </location>
</feature>